<evidence type="ECO:0000256" key="1">
    <source>
        <dbReference type="ARBA" id="ARBA00022722"/>
    </source>
</evidence>
<evidence type="ECO:0000256" key="3">
    <source>
        <dbReference type="ARBA" id="ARBA00022839"/>
    </source>
</evidence>
<dbReference type="EMBL" id="CP151266">
    <property type="protein sequence ID" value="WZH50099.1"/>
    <property type="molecule type" value="Genomic_DNA"/>
</dbReference>
<dbReference type="Proteomes" id="UP001489902">
    <property type="component" value="Chromosome 7"/>
</dbReference>
<keyword evidence="3" id="KW-0269">Exonuclease</keyword>
<sequence>MFWFDVKLACAANGGHKGSTVKVRFGDKKYKGFQLLDSDVIYNRLISRCHSMRSLKSSGFVMPQDFSVVTSTIAKEIYILRKTVCSPASDPLASKSKVIVLDCEMAYSNHDTDEAVSICVVDFFTGEVLMNKLVKPHEDIVEDRSKIHGITRKRLNTALRQGQTLNGWRETRKELFTHIDSNTVIIGHGVHTDLGVLRVCHTTVLDTMILTKNAVFGDERRSGRNWSLQALCEELFGLHIRASSKKHSALEDTMAAREIALYCICHPERLQEWAEGAKKTEMAKQALQEKRKVKKMKPPKSSSDSTDGDAPTAEAEISGDRK</sequence>
<dbReference type="SMART" id="SM00479">
    <property type="entry name" value="EXOIII"/>
    <property type="match status" value="1"/>
</dbReference>
<dbReference type="InterPro" id="IPR036397">
    <property type="entry name" value="RNaseH_sf"/>
</dbReference>
<name>A0ABZ2XEB9_9HYPO</name>
<dbReference type="PANTHER" id="PTHR12801">
    <property type="entry name" value="RNA EXONUCLEASE REXO1 / RECO3 FAMILY MEMBER-RELATED"/>
    <property type="match status" value="1"/>
</dbReference>
<evidence type="ECO:0000256" key="4">
    <source>
        <dbReference type="SAM" id="MobiDB-lite"/>
    </source>
</evidence>
<evidence type="ECO:0000259" key="5">
    <source>
        <dbReference type="SMART" id="SM00479"/>
    </source>
</evidence>
<evidence type="ECO:0000313" key="7">
    <source>
        <dbReference type="Proteomes" id="UP001489902"/>
    </source>
</evidence>
<dbReference type="InterPro" id="IPR012337">
    <property type="entry name" value="RNaseH-like_sf"/>
</dbReference>
<organism evidence="6 7">
    <name type="scientific">Fusarium acuminatum</name>
    <dbReference type="NCBI Taxonomy" id="5515"/>
    <lineage>
        <taxon>Eukaryota</taxon>
        <taxon>Fungi</taxon>
        <taxon>Dikarya</taxon>
        <taxon>Ascomycota</taxon>
        <taxon>Pezizomycotina</taxon>
        <taxon>Sordariomycetes</taxon>
        <taxon>Hypocreomycetidae</taxon>
        <taxon>Hypocreales</taxon>
        <taxon>Nectriaceae</taxon>
        <taxon>Fusarium</taxon>
        <taxon>Fusarium tricinctum species complex</taxon>
    </lineage>
</organism>
<dbReference type="PANTHER" id="PTHR12801:SF114">
    <property type="entry name" value="EXONUCLEASE, PUTATIVE (AFU_ORTHOLOGUE AFUA_7G00870)-RELATED"/>
    <property type="match status" value="1"/>
</dbReference>
<dbReference type="Pfam" id="PF00929">
    <property type="entry name" value="RNase_T"/>
    <property type="match status" value="1"/>
</dbReference>
<dbReference type="Gene3D" id="3.30.420.10">
    <property type="entry name" value="Ribonuclease H-like superfamily/Ribonuclease H"/>
    <property type="match status" value="1"/>
</dbReference>
<dbReference type="SUPFAM" id="SSF53098">
    <property type="entry name" value="Ribonuclease H-like"/>
    <property type="match status" value="1"/>
</dbReference>
<keyword evidence="2" id="KW-0378">Hydrolase</keyword>
<evidence type="ECO:0000256" key="2">
    <source>
        <dbReference type="ARBA" id="ARBA00022801"/>
    </source>
</evidence>
<dbReference type="InterPro" id="IPR047021">
    <property type="entry name" value="REXO1/3/4-like"/>
</dbReference>
<gene>
    <name evidence="6" type="ORF">QYS62_011336</name>
</gene>
<dbReference type="InterPro" id="IPR013520">
    <property type="entry name" value="Ribonucl_H"/>
</dbReference>
<feature type="domain" description="Exonuclease" evidence="5">
    <location>
        <begin position="97"/>
        <end position="269"/>
    </location>
</feature>
<accession>A0ABZ2XEB9</accession>
<feature type="region of interest" description="Disordered" evidence="4">
    <location>
        <begin position="281"/>
        <end position="322"/>
    </location>
</feature>
<reference evidence="6 7" key="1">
    <citation type="submission" date="2024-04" db="EMBL/GenBank/DDBJ databases">
        <title>Complete genome sequence of Fusarium acuminatum.</title>
        <authorList>
            <person name="Lan B."/>
        </authorList>
    </citation>
    <scope>NUCLEOTIDE SEQUENCE [LARGE SCALE GENOMIC DNA]</scope>
    <source>
        <strain evidence="6">1A</strain>
    </source>
</reference>
<feature type="compositionally biased region" description="Basic and acidic residues" evidence="4">
    <location>
        <begin position="281"/>
        <end position="290"/>
    </location>
</feature>
<protein>
    <submittedName>
        <fullName evidence="6">Ribonuclease H-like domain-containing protein</fullName>
    </submittedName>
</protein>
<keyword evidence="1" id="KW-0540">Nuclease</keyword>
<evidence type="ECO:0000313" key="6">
    <source>
        <dbReference type="EMBL" id="WZH50099.1"/>
    </source>
</evidence>
<dbReference type="CDD" id="cd06137">
    <property type="entry name" value="DEDDh_RNase"/>
    <property type="match status" value="1"/>
</dbReference>
<proteinExistence type="predicted"/>
<keyword evidence="7" id="KW-1185">Reference proteome</keyword>